<reference evidence="2 3" key="1">
    <citation type="submission" date="2016-10" db="EMBL/GenBank/DDBJ databases">
        <authorList>
            <person name="de Groot N.N."/>
        </authorList>
    </citation>
    <scope>NUCLEOTIDE SEQUENCE [LARGE SCALE GENOMIC DNA]</scope>
    <source>
        <strain evidence="2 3">DSM 527</strain>
    </source>
</reference>
<dbReference type="PANTHER" id="PTHR43798:SF33">
    <property type="entry name" value="HYDROLASE, PUTATIVE (AFU_ORTHOLOGUE AFUA_2G14860)-RELATED"/>
    <property type="match status" value="1"/>
</dbReference>
<dbReference type="GO" id="GO:0016020">
    <property type="term" value="C:membrane"/>
    <property type="evidence" value="ECO:0007669"/>
    <property type="project" value="TreeGrafter"/>
</dbReference>
<dbReference type="RefSeq" id="WP_089834543.1">
    <property type="nucleotide sequence ID" value="NZ_FNBN01000004.1"/>
</dbReference>
<accession>A0A1G7UI63</accession>
<evidence type="ECO:0000313" key="2">
    <source>
        <dbReference type="EMBL" id="SDG46941.1"/>
    </source>
</evidence>
<dbReference type="PANTHER" id="PTHR43798">
    <property type="entry name" value="MONOACYLGLYCEROL LIPASE"/>
    <property type="match status" value="1"/>
</dbReference>
<dbReference type="STRING" id="104663.SAMN04488121_104378"/>
<dbReference type="EMBL" id="FNBN01000004">
    <property type="protein sequence ID" value="SDG46941.1"/>
    <property type="molecule type" value="Genomic_DNA"/>
</dbReference>
<dbReference type="InterPro" id="IPR029058">
    <property type="entry name" value="AB_hydrolase_fold"/>
</dbReference>
<dbReference type="InterPro" id="IPR050266">
    <property type="entry name" value="AB_hydrolase_sf"/>
</dbReference>
<organism evidence="2 3">
    <name type="scientific">Chitinophaga filiformis</name>
    <name type="common">Myxococcus filiformis</name>
    <name type="synonym">Flexibacter filiformis</name>
    <dbReference type="NCBI Taxonomy" id="104663"/>
    <lineage>
        <taxon>Bacteria</taxon>
        <taxon>Pseudomonadati</taxon>
        <taxon>Bacteroidota</taxon>
        <taxon>Chitinophagia</taxon>
        <taxon>Chitinophagales</taxon>
        <taxon>Chitinophagaceae</taxon>
        <taxon>Chitinophaga</taxon>
    </lineage>
</organism>
<dbReference type="PRINTS" id="PR00111">
    <property type="entry name" value="ABHYDROLASE"/>
</dbReference>
<dbReference type="InterPro" id="IPR000073">
    <property type="entry name" value="AB_hydrolase_1"/>
</dbReference>
<gene>
    <name evidence="2" type="ORF">SAMN04488121_104378</name>
</gene>
<dbReference type="AlphaFoldDB" id="A0A1G7UI63"/>
<sequence>MSSSFFPYRKSLFHAVSDGTGEELLICLHGFGENANTFSRLHYTLGQHFTIVALDMPLHGLTEWNEERAFEMDDLKAVILLILEQYGFSTFSLMGYSMGGRVALCAVQLLAEKIDRLYLLAADGLKDNSWHLFATQTRTGNKLFKYCTYHPQLFFGLLHTWRGMRFISKGLHKFTFNSMNTLEKRERVYFVWTCMGKMMPDRKLCKQLLKKYKIQTLLLFGKYDRVIPPVLGVRFMDGTFPCEMVVMEKGHQLIGEDAAEVIKNHSF</sequence>
<feature type="domain" description="AB hydrolase-1" evidence="1">
    <location>
        <begin position="24"/>
        <end position="134"/>
    </location>
</feature>
<evidence type="ECO:0000313" key="3">
    <source>
        <dbReference type="Proteomes" id="UP000199045"/>
    </source>
</evidence>
<dbReference type="Pfam" id="PF00561">
    <property type="entry name" value="Abhydrolase_1"/>
    <property type="match status" value="1"/>
</dbReference>
<name>A0A1G7UI63_CHIFI</name>
<proteinExistence type="predicted"/>
<protein>
    <submittedName>
        <fullName evidence="2">Pimeloyl-ACP methyl ester carboxylesterase</fullName>
    </submittedName>
</protein>
<evidence type="ECO:0000259" key="1">
    <source>
        <dbReference type="Pfam" id="PF00561"/>
    </source>
</evidence>
<dbReference type="Gene3D" id="3.40.50.1820">
    <property type="entry name" value="alpha/beta hydrolase"/>
    <property type="match status" value="1"/>
</dbReference>
<dbReference type="OrthoDB" id="975949at2"/>
<dbReference type="SUPFAM" id="SSF53474">
    <property type="entry name" value="alpha/beta-Hydrolases"/>
    <property type="match status" value="1"/>
</dbReference>
<dbReference type="Proteomes" id="UP000199045">
    <property type="component" value="Unassembled WGS sequence"/>
</dbReference>